<dbReference type="Gene3D" id="2.30.29.30">
    <property type="entry name" value="Pleckstrin-homology domain (PH domain)/Phosphotyrosine-binding domain (PTB)"/>
    <property type="match status" value="1"/>
</dbReference>
<dbReference type="SMART" id="SM00233">
    <property type="entry name" value="PH"/>
    <property type="match status" value="1"/>
</dbReference>
<evidence type="ECO:0000313" key="4">
    <source>
        <dbReference type="EMBL" id="EGD81295.1"/>
    </source>
</evidence>
<proteinExistence type="predicted"/>
<dbReference type="FunCoup" id="F2UT36">
    <property type="interactions" value="129"/>
</dbReference>
<dbReference type="Proteomes" id="UP000007799">
    <property type="component" value="Unassembled WGS sequence"/>
</dbReference>
<dbReference type="InterPro" id="IPR001849">
    <property type="entry name" value="PH_domain"/>
</dbReference>
<protein>
    <recommendedName>
        <fullName evidence="3">PH domain-containing protein</fullName>
    </recommendedName>
</protein>
<dbReference type="GeneID" id="16068216"/>
<name>F2UT36_SALR5</name>
<dbReference type="InterPro" id="IPR039680">
    <property type="entry name" value="PLEKHB1/2"/>
</dbReference>
<dbReference type="PROSITE" id="PS50003">
    <property type="entry name" value="PH_DOMAIN"/>
    <property type="match status" value="1"/>
</dbReference>
<keyword evidence="2" id="KW-0472">Membrane</keyword>
<gene>
    <name evidence="4" type="ORF">PTSG_11332</name>
</gene>
<feature type="domain" description="PH" evidence="3">
    <location>
        <begin position="5"/>
        <end position="114"/>
    </location>
</feature>
<evidence type="ECO:0000313" key="5">
    <source>
        <dbReference type="Proteomes" id="UP000007799"/>
    </source>
</evidence>
<organism evidence="5">
    <name type="scientific">Salpingoeca rosetta (strain ATCC 50818 / BSB-021)</name>
    <dbReference type="NCBI Taxonomy" id="946362"/>
    <lineage>
        <taxon>Eukaryota</taxon>
        <taxon>Choanoflagellata</taxon>
        <taxon>Craspedida</taxon>
        <taxon>Salpingoecidae</taxon>
        <taxon>Salpingoeca</taxon>
    </lineage>
</organism>
<evidence type="ECO:0000256" key="2">
    <source>
        <dbReference type="ARBA" id="ARBA00023136"/>
    </source>
</evidence>
<dbReference type="AlphaFoldDB" id="F2UT36"/>
<evidence type="ECO:0000259" key="3">
    <source>
        <dbReference type="PROSITE" id="PS50003"/>
    </source>
</evidence>
<dbReference type="GO" id="GO:0016020">
    <property type="term" value="C:membrane"/>
    <property type="evidence" value="ECO:0007669"/>
    <property type="project" value="UniProtKB-SubCell"/>
</dbReference>
<dbReference type="PANTHER" id="PTHR14309">
    <property type="entry name" value="EXPRESSED PROTEIN"/>
    <property type="match status" value="1"/>
</dbReference>
<dbReference type="SUPFAM" id="SSF50729">
    <property type="entry name" value="PH domain-like"/>
    <property type="match status" value="1"/>
</dbReference>
<reference evidence="4" key="1">
    <citation type="submission" date="2009-08" db="EMBL/GenBank/DDBJ databases">
        <title>Annotation of Salpingoeca rosetta.</title>
        <authorList>
            <consortium name="The Broad Institute Genome Sequencing Platform"/>
            <person name="Russ C."/>
            <person name="Cuomo C."/>
            <person name="Burger G."/>
            <person name="Gray M.W."/>
            <person name="Holland P.W.H."/>
            <person name="King N."/>
            <person name="Lang F.B.F."/>
            <person name="Roger A.J."/>
            <person name="Ruiz-Trillo I."/>
            <person name="Young S.K."/>
            <person name="Zeng Q."/>
            <person name="Gargeya S."/>
            <person name="Alvarado L."/>
            <person name="Berlin A."/>
            <person name="Chapman S.B."/>
            <person name="Chen Z."/>
            <person name="Freedman E."/>
            <person name="Gellesch M."/>
            <person name="Goldberg J."/>
            <person name="Griggs A."/>
            <person name="Gujja S."/>
            <person name="Heilman E."/>
            <person name="Heiman D."/>
            <person name="Howarth C."/>
            <person name="Mehta T."/>
            <person name="Neiman D."/>
            <person name="Pearson M."/>
            <person name="Roberts A."/>
            <person name="Saif S."/>
            <person name="Shea T."/>
            <person name="Shenoy N."/>
            <person name="Sisk P."/>
            <person name="Stolte C."/>
            <person name="Sykes S."/>
            <person name="White J."/>
            <person name="Yandava C."/>
            <person name="Haas B."/>
            <person name="Nusbaum C."/>
            <person name="Birren B."/>
        </authorList>
    </citation>
    <scope>NUCLEOTIDE SEQUENCE [LARGE SCALE GENOMIC DNA]</scope>
    <source>
        <strain evidence="4">ATCC 50818</strain>
    </source>
</reference>
<accession>F2UT36</accession>
<dbReference type="InParanoid" id="F2UT36"/>
<comment type="subcellular location">
    <subcellularLocation>
        <location evidence="1">Membrane</location>
    </subcellularLocation>
</comment>
<dbReference type="GO" id="GO:0045595">
    <property type="term" value="P:regulation of cell differentiation"/>
    <property type="evidence" value="ECO:0007669"/>
    <property type="project" value="TreeGrafter"/>
</dbReference>
<dbReference type="RefSeq" id="XP_004987691.1">
    <property type="nucleotide sequence ID" value="XM_004987634.1"/>
</dbReference>
<evidence type="ECO:0000256" key="1">
    <source>
        <dbReference type="ARBA" id="ARBA00004370"/>
    </source>
</evidence>
<dbReference type="InterPro" id="IPR011993">
    <property type="entry name" value="PH-like_dom_sf"/>
</dbReference>
<keyword evidence="5" id="KW-1185">Reference proteome</keyword>
<sequence>MEEEGIVFQGPCYKQGGVVKNWKRRWMILRTDGRLYYYAINNSKVYPRDGFKGVIEDFVDVCQGETTELLTSWPRDAPQSCRFSLPTNQRTYHIYCDTAAECQKWAEHLNNTCRQKAKADRH</sequence>
<dbReference type="PANTHER" id="PTHR14309:SF10">
    <property type="entry name" value="PH DOMAIN-CONTAINING PROTEIN"/>
    <property type="match status" value="1"/>
</dbReference>
<dbReference type="KEGG" id="sre:PTSG_11332"/>
<dbReference type="OrthoDB" id="185175at2759"/>
<dbReference type="Pfam" id="PF00169">
    <property type="entry name" value="PH"/>
    <property type="match status" value="1"/>
</dbReference>
<dbReference type="EMBL" id="GL832997">
    <property type="protein sequence ID" value="EGD81295.1"/>
    <property type="molecule type" value="Genomic_DNA"/>
</dbReference>